<dbReference type="NCBIfam" id="TIGR04183">
    <property type="entry name" value="Por_Secre_tail"/>
    <property type="match status" value="1"/>
</dbReference>
<dbReference type="Gene3D" id="2.60.40.10">
    <property type="entry name" value="Immunoglobulins"/>
    <property type="match status" value="1"/>
</dbReference>
<dbReference type="SUPFAM" id="SSF50969">
    <property type="entry name" value="YVTN repeat-like/Quinoprotein amine dehydrogenase"/>
    <property type="match status" value="1"/>
</dbReference>
<feature type="domain" description="Secretion system C-terminal sorting" evidence="2">
    <location>
        <begin position="1109"/>
        <end position="1173"/>
    </location>
</feature>
<dbReference type="RefSeq" id="WP_167919820.1">
    <property type="nucleotide sequence ID" value="NZ_JAAVJS010000033.1"/>
</dbReference>
<evidence type="ECO:0000259" key="2">
    <source>
        <dbReference type="Pfam" id="PF18962"/>
    </source>
</evidence>
<evidence type="ECO:0000313" key="4">
    <source>
        <dbReference type="Proteomes" id="UP000760545"/>
    </source>
</evidence>
<accession>A0ABX1DHQ0</accession>
<sequence length="1175" mass="130718">MKLQPTLVILALLFFQVTYGQWEDLESSINDDLTGVVFFENNGLVSGRNGLYTTTTYGIGDSSWKRFSISDNNINSSIYENTEFTHCTAKTTATGDSGVIYACGKNASNEKPVIFKIHLPSLEYEIIVIEEFQGSINKIAYDETEDKFYGVGDNGLYFSFYDNNYTIISTNFEDDFLSLDLYNGGISIGANNYVLMSLDPDTPNSFTQNNTPGAIHKDISDDGGYSYSVGNNYMRLSTGSVKYSNRFSYGALNGQAIIKHSGVHLIATDHGIFKSDTSYSYLEWQPSSSKHSINSFWESTNNSSLIYACGDNGTILKTENLGGATSPHVTLDVYGACVGNYVAIKSFSGSSKYCTFYVNGNYIKGGCTSYFSHRFEEIGEHEISIKGKNSEGEESTYTTTIHIVPKPDTEKAINVIDNILCKDQPLQIEIIDSEENVEYSLRKEGSYDYFGTSAVGDGSTIVLTSIPLETGEYYISASNTLANCSRRFNDSFLVTVEQTEAEFTPNLINAKLNETVTFSERTTDAANFEWSFPENSSIASSNLSAPQAKFSSLGSTEALLKTWSNDGCYDEITKEGPYIYQDLGHTEHSWSFINGGKDPKWNGSYTEDIGHMAPTENGFILCGHNNFSTLNSNIGKSHTFNEPGAYAAKYDRNGTLRWIVYTDIFRDEIHYSVQDNEGNVYITGNSRGYFIDSTGFKLDLDNGLSNFLIKLDSTGKIIWEIQGQYINFNKLFIDKDNNLLASGVFDYLRPNNIYLNGEIVADLDDTVNESPTQFSYSGHVFAKISPEGEIIWNNKMLISATNGSDIVHLGFDESNNIYLTGRFEHRAEFYSAGSNNYETLLGETGNYGGKLFLSKFTPNGQLLWKTRSLTYNVKNDGTTPSSMVTDADGNCYISGQNSVDGTFLDERDNYLHTFENTDGTLTQVNIGAFFVLKVNSNGVCQWIQGGKKSYYGNGLKIIKNGNELAVLGHIADRVENQVSTTFTGTNGNSIDLNLKKQDYFIAVYDTFGNLKRIIQNADNNPDQNGFDQTWGKPSFFKGYGQNYFISYNLGFYNYQDTIMKYYDFGNELSSLNGKEGVVTRFKESDGIIHFPSSLSSNRPVLEAKLKITPNPVKDYLNISGVSEISKIRIYNSLGQLIPIKSSMGKIKVAHLNTGIYIIKIEGSNKKTTTRKFIKL</sequence>
<evidence type="ECO:0000256" key="1">
    <source>
        <dbReference type="ARBA" id="ARBA00022729"/>
    </source>
</evidence>
<dbReference type="EMBL" id="JAAVJS010000033">
    <property type="protein sequence ID" value="NJX16851.1"/>
    <property type="molecule type" value="Genomic_DNA"/>
</dbReference>
<keyword evidence="1" id="KW-0732">Signal</keyword>
<gene>
    <name evidence="3" type="ORF">HC176_15280</name>
</gene>
<comment type="caution">
    <text evidence="3">The sequence shown here is derived from an EMBL/GenBank/DDBJ whole genome shotgun (WGS) entry which is preliminary data.</text>
</comment>
<dbReference type="Proteomes" id="UP000760545">
    <property type="component" value="Unassembled WGS sequence"/>
</dbReference>
<evidence type="ECO:0000313" key="3">
    <source>
        <dbReference type="EMBL" id="NJX16851.1"/>
    </source>
</evidence>
<dbReference type="Pfam" id="PF18962">
    <property type="entry name" value="Por_Secre_tail"/>
    <property type="match status" value="1"/>
</dbReference>
<protein>
    <submittedName>
        <fullName evidence="3">T9SS type A sorting domain-containing protein</fullName>
    </submittedName>
</protein>
<dbReference type="InterPro" id="IPR026444">
    <property type="entry name" value="Secre_tail"/>
</dbReference>
<dbReference type="InterPro" id="IPR013783">
    <property type="entry name" value="Ig-like_fold"/>
</dbReference>
<reference evidence="3 4" key="1">
    <citation type="submission" date="2020-03" db="EMBL/GenBank/DDBJ databases">
        <title>Tamlana sp. nov, isolated from XXX.</title>
        <authorList>
            <person name="Cao W.R."/>
        </authorList>
    </citation>
    <scope>NUCLEOTIDE SEQUENCE [LARGE SCALE GENOMIC DNA]</scope>
    <source>
        <strain evidence="3 4">HST1-43</strain>
    </source>
</reference>
<organism evidence="3 4">
    <name type="scientific">Tamlana crocina</name>
    <dbReference type="NCBI Taxonomy" id="393006"/>
    <lineage>
        <taxon>Bacteria</taxon>
        <taxon>Pseudomonadati</taxon>
        <taxon>Bacteroidota</taxon>
        <taxon>Flavobacteriia</taxon>
        <taxon>Flavobacteriales</taxon>
        <taxon>Flavobacteriaceae</taxon>
        <taxon>Tamlana</taxon>
    </lineage>
</organism>
<proteinExistence type="predicted"/>
<dbReference type="InterPro" id="IPR011044">
    <property type="entry name" value="Quino_amine_DH_bsu"/>
</dbReference>
<name>A0ABX1DHQ0_9FLAO</name>
<keyword evidence="4" id="KW-1185">Reference proteome</keyword>